<dbReference type="PANTHER" id="PTHR23002">
    <property type="entry name" value="ZINC FINGER CCHC DOMAIN CONTAINING PROTEIN"/>
    <property type="match status" value="1"/>
</dbReference>
<dbReference type="SMART" id="SM00343">
    <property type="entry name" value="ZnF_C2HC"/>
    <property type="match status" value="4"/>
</dbReference>
<keyword evidence="1" id="KW-0863">Zinc-finger</keyword>
<keyword evidence="1" id="KW-0862">Zinc</keyword>
<proteinExistence type="predicted"/>
<dbReference type="PROSITE" id="PS50158">
    <property type="entry name" value="ZF_CCHC"/>
    <property type="match status" value="4"/>
</dbReference>
<dbReference type="InterPro" id="IPR051714">
    <property type="entry name" value="Znf_CCHC_NABP"/>
</dbReference>
<dbReference type="SUPFAM" id="SSF57756">
    <property type="entry name" value="Retrovirus zinc finger-like domains"/>
    <property type="match status" value="2"/>
</dbReference>
<protein>
    <recommendedName>
        <fullName evidence="2">CCHC-type domain-containing protein</fullName>
    </recommendedName>
</protein>
<evidence type="ECO:0000313" key="4">
    <source>
        <dbReference type="Proteomes" id="UP001141327"/>
    </source>
</evidence>
<accession>A0ABQ8UI35</accession>
<feature type="domain" description="CCHC-type" evidence="2">
    <location>
        <begin position="16"/>
        <end position="29"/>
    </location>
</feature>
<evidence type="ECO:0000259" key="2">
    <source>
        <dbReference type="PROSITE" id="PS50158"/>
    </source>
</evidence>
<evidence type="ECO:0000256" key="1">
    <source>
        <dbReference type="PROSITE-ProRule" id="PRU00047"/>
    </source>
</evidence>
<gene>
    <name evidence="3" type="ORF">PAPYR_5864</name>
</gene>
<dbReference type="Proteomes" id="UP001141327">
    <property type="component" value="Unassembled WGS sequence"/>
</dbReference>
<sequence>MPEPVAPTPVPPKNLCFNCGGRGHFGRECSSPVRSIQNSTLPVCRLCGGRGHFARICPTPAHQRAHQICFICGQYGHRCFQCPQRSQSGAPPPVSTIGNIATPGVTVANVLPFSTNPLFPLGANLPLLASAMMLRNSLIPVPPQLRPQMPVLRAVPTFQPRPTPAPRLVRCYACGGFGHIARICPKALAWQQQQQQAVAGMASLVSASRIPVQAKAGSTITSASVICLPRLQDAHYATTDLPSLSSPAA</sequence>
<keyword evidence="4" id="KW-1185">Reference proteome</keyword>
<feature type="domain" description="CCHC-type" evidence="2">
    <location>
        <begin position="170"/>
        <end position="186"/>
    </location>
</feature>
<reference evidence="3" key="1">
    <citation type="journal article" date="2022" name="bioRxiv">
        <title>Genomics of Preaxostyla Flagellates Illuminates Evolutionary Transitions and the Path Towards Mitochondrial Loss.</title>
        <authorList>
            <person name="Novak L.V.F."/>
            <person name="Treitli S.C."/>
            <person name="Pyrih J."/>
            <person name="Halakuc P."/>
            <person name="Pipaliya S.V."/>
            <person name="Vacek V."/>
            <person name="Brzon O."/>
            <person name="Soukal P."/>
            <person name="Eme L."/>
            <person name="Dacks J.B."/>
            <person name="Karnkowska A."/>
            <person name="Elias M."/>
            <person name="Hampl V."/>
        </authorList>
    </citation>
    <scope>NUCLEOTIDE SEQUENCE</scope>
    <source>
        <strain evidence="3">RCP-MX</strain>
    </source>
</reference>
<dbReference type="EMBL" id="JAPMOS010000029">
    <property type="protein sequence ID" value="KAJ4458468.1"/>
    <property type="molecule type" value="Genomic_DNA"/>
</dbReference>
<feature type="domain" description="CCHC-type" evidence="2">
    <location>
        <begin position="44"/>
        <end position="58"/>
    </location>
</feature>
<name>A0ABQ8UI35_9EUKA</name>
<dbReference type="Pfam" id="PF00098">
    <property type="entry name" value="zf-CCHC"/>
    <property type="match status" value="3"/>
</dbReference>
<dbReference type="InterPro" id="IPR036875">
    <property type="entry name" value="Znf_CCHC_sf"/>
</dbReference>
<feature type="domain" description="CCHC-type" evidence="2">
    <location>
        <begin position="69"/>
        <end position="84"/>
    </location>
</feature>
<comment type="caution">
    <text evidence="3">The sequence shown here is derived from an EMBL/GenBank/DDBJ whole genome shotgun (WGS) entry which is preliminary data.</text>
</comment>
<organism evidence="3 4">
    <name type="scientific">Paratrimastix pyriformis</name>
    <dbReference type="NCBI Taxonomy" id="342808"/>
    <lineage>
        <taxon>Eukaryota</taxon>
        <taxon>Metamonada</taxon>
        <taxon>Preaxostyla</taxon>
        <taxon>Paratrimastigidae</taxon>
        <taxon>Paratrimastix</taxon>
    </lineage>
</organism>
<dbReference type="Gene3D" id="4.10.60.10">
    <property type="entry name" value="Zinc finger, CCHC-type"/>
    <property type="match status" value="2"/>
</dbReference>
<evidence type="ECO:0000313" key="3">
    <source>
        <dbReference type="EMBL" id="KAJ4458468.1"/>
    </source>
</evidence>
<dbReference type="InterPro" id="IPR001878">
    <property type="entry name" value="Znf_CCHC"/>
</dbReference>
<keyword evidence="1" id="KW-0479">Metal-binding</keyword>